<sequence length="65" mass="7400">MHQAKPTSKAKRETYIVELPFPWHKGHWTTKDQELNLLPQEAKALLTNGRISKKATANTTTVKSK</sequence>
<reference evidence="1" key="1">
    <citation type="submission" date="2020-03" db="EMBL/GenBank/DDBJ databases">
        <title>Five strains of Vibrio campbellii isolated from Mariana Trench.</title>
        <authorList>
            <person name="Liang J."/>
            <person name="Zhang X.-H."/>
        </authorList>
    </citation>
    <scope>NUCLEOTIDE SEQUENCE</scope>
    <source>
        <strain evidence="1">LJC014</strain>
    </source>
</reference>
<proteinExistence type="predicted"/>
<name>A0AAE9MYE1_9VIBR</name>
<dbReference type="Proteomes" id="UP001058687">
    <property type="component" value="Chromosome 1"/>
</dbReference>
<evidence type="ECO:0000313" key="2">
    <source>
        <dbReference type="Proteomes" id="UP001058687"/>
    </source>
</evidence>
<protein>
    <submittedName>
        <fullName evidence="1">Uncharacterized protein</fullName>
    </submittedName>
</protein>
<dbReference type="AlphaFoldDB" id="A0AAE9MYE1"/>
<dbReference type="RefSeq" id="WP_255935370.1">
    <property type="nucleotide sequence ID" value="NZ_CP050467.1"/>
</dbReference>
<evidence type="ECO:0000313" key="1">
    <source>
        <dbReference type="EMBL" id="UTZ27751.1"/>
    </source>
</evidence>
<accession>A0AAE9MYE1</accession>
<organism evidence="1 2">
    <name type="scientific">Vibrio campbellii</name>
    <dbReference type="NCBI Taxonomy" id="680"/>
    <lineage>
        <taxon>Bacteria</taxon>
        <taxon>Pseudomonadati</taxon>
        <taxon>Pseudomonadota</taxon>
        <taxon>Gammaproteobacteria</taxon>
        <taxon>Vibrionales</taxon>
        <taxon>Vibrionaceae</taxon>
        <taxon>Vibrio</taxon>
    </lineage>
</organism>
<gene>
    <name evidence="1" type="ORF">HB761_13925</name>
</gene>
<dbReference type="EMBL" id="CP050467">
    <property type="protein sequence ID" value="UTZ27751.1"/>
    <property type="molecule type" value="Genomic_DNA"/>
</dbReference>